<name>A0ABR0EPE9_ZASCE</name>
<gene>
    <name evidence="2" type="ORF">PRZ48_004394</name>
</gene>
<reference evidence="2 3" key="1">
    <citation type="journal article" date="2023" name="G3 (Bethesda)">
        <title>A chromosome-level genome assembly of Zasmidium syzygii isolated from banana leaves.</title>
        <authorList>
            <person name="van Westerhoven A.C."/>
            <person name="Mehrabi R."/>
            <person name="Talebi R."/>
            <person name="Steentjes M.B.F."/>
            <person name="Corcolon B."/>
            <person name="Chong P.A."/>
            <person name="Kema G.H.J."/>
            <person name="Seidl M.F."/>
        </authorList>
    </citation>
    <scope>NUCLEOTIDE SEQUENCE [LARGE SCALE GENOMIC DNA]</scope>
    <source>
        <strain evidence="2 3">P124</strain>
    </source>
</reference>
<keyword evidence="3" id="KW-1185">Reference proteome</keyword>
<accession>A0ABR0EPE9</accession>
<dbReference type="PANTHER" id="PTHR12461">
    <property type="entry name" value="HYPOXIA-INDUCIBLE FACTOR 1 ALPHA INHIBITOR-RELATED"/>
    <property type="match status" value="1"/>
</dbReference>
<evidence type="ECO:0000313" key="3">
    <source>
        <dbReference type="Proteomes" id="UP001305779"/>
    </source>
</evidence>
<dbReference type="InterPro" id="IPR041667">
    <property type="entry name" value="Cupin_8"/>
</dbReference>
<dbReference type="InterPro" id="IPR003347">
    <property type="entry name" value="JmjC_dom"/>
</dbReference>
<dbReference type="EMBL" id="JAXOVC010000003">
    <property type="protein sequence ID" value="KAK4503479.1"/>
    <property type="molecule type" value="Genomic_DNA"/>
</dbReference>
<evidence type="ECO:0000313" key="2">
    <source>
        <dbReference type="EMBL" id="KAK4503479.1"/>
    </source>
</evidence>
<dbReference type="PANTHER" id="PTHR12461:SF101">
    <property type="entry name" value="TRNA WYBUTOSINE-SYNTHESIZING PROTEIN 4"/>
    <property type="match status" value="1"/>
</dbReference>
<protein>
    <recommendedName>
        <fullName evidence="1">JmjC domain-containing protein</fullName>
    </recommendedName>
</protein>
<organism evidence="2 3">
    <name type="scientific">Zasmidium cellare</name>
    <name type="common">Wine cellar mold</name>
    <name type="synonym">Racodium cellare</name>
    <dbReference type="NCBI Taxonomy" id="395010"/>
    <lineage>
        <taxon>Eukaryota</taxon>
        <taxon>Fungi</taxon>
        <taxon>Dikarya</taxon>
        <taxon>Ascomycota</taxon>
        <taxon>Pezizomycotina</taxon>
        <taxon>Dothideomycetes</taxon>
        <taxon>Dothideomycetidae</taxon>
        <taxon>Mycosphaerellales</taxon>
        <taxon>Mycosphaerellaceae</taxon>
        <taxon>Zasmidium</taxon>
    </lineage>
</organism>
<dbReference type="Proteomes" id="UP001305779">
    <property type="component" value="Unassembled WGS sequence"/>
</dbReference>
<comment type="caution">
    <text evidence="2">The sequence shown here is derived from an EMBL/GenBank/DDBJ whole genome shotgun (WGS) entry which is preliminary data.</text>
</comment>
<proteinExistence type="predicted"/>
<sequence>MEVLDQQLMNADRSESVFWAKARIDNVATITDYLTEELANSAVENDTIYRCGEAVLAILDSRPAEAYQLANQKLYTWQFDKVGEKWRRLYEEACLHMAAEELVNLITPNKTDQTGTRYVGYGNKTCERYFCEAIKCLDRALFIAGAPGRRSLIMAVFDKLEAFLDVHGSHIAPIVLNTRRPASLTSDHPMPRELEPLSLQAFQKHLDSFGGPMVIHGTFGDWPATRRWQNATYLLERTLGGRRTVPVEIGASYTSSAWTQQVMSFHDFMQRFVLTPNAAEVGYLAQHDLLAQVPALRSDILTPDYCFSAPPPSRGAAALTVGLDASPELGEPLVHAWLGPKGTKTPLHTDAYHNILCQVVGYKYVRLYAPEERVRLYPRGVDENGVNMANTSGVDVEFVSSKGKGAQMEAEQARELEERFPRFREARYQEAILGPGEALYVPLGWWHYVESLTNSFSVSFWFN</sequence>
<dbReference type="SUPFAM" id="SSF51197">
    <property type="entry name" value="Clavaminate synthase-like"/>
    <property type="match status" value="1"/>
</dbReference>
<evidence type="ECO:0000259" key="1">
    <source>
        <dbReference type="PROSITE" id="PS51184"/>
    </source>
</evidence>
<dbReference type="Gene3D" id="2.60.120.650">
    <property type="entry name" value="Cupin"/>
    <property type="match status" value="1"/>
</dbReference>
<dbReference type="SMART" id="SM00558">
    <property type="entry name" value="JmjC"/>
    <property type="match status" value="1"/>
</dbReference>
<feature type="domain" description="JmjC" evidence="1">
    <location>
        <begin position="282"/>
        <end position="463"/>
    </location>
</feature>
<dbReference type="PROSITE" id="PS51184">
    <property type="entry name" value="JMJC"/>
    <property type="match status" value="1"/>
</dbReference>
<dbReference type="Pfam" id="PF13621">
    <property type="entry name" value="Cupin_8"/>
    <property type="match status" value="1"/>
</dbReference>